<feature type="binding site" evidence="5">
    <location>
        <position position="150"/>
    </location>
    <ligand>
        <name>Mn(2+)</name>
        <dbReference type="ChEBI" id="CHEBI:29035"/>
        <label>2</label>
    </ligand>
</feature>
<dbReference type="Gene3D" id="3.40.800.10">
    <property type="entry name" value="Ureohydrolase domain"/>
    <property type="match status" value="1"/>
</dbReference>
<evidence type="ECO:0000256" key="5">
    <source>
        <dbReference type="HAMAP-Rule" id="MF_00737"/>
    </source>
</evidence>
<dbReference type="InterPro" id="IPR020855">
    <property type="entry name" value="Ureohydrolase_Mn_BS"/>
</dbReference>
<dbReference type="EC" id="3.5.3.8" evidence="5 6"/>
<feature type="binding site" evidence="5 7">
    <location>
        <position position="239"/>
    </location>
    <ligand>
        <name>Mn(2+)</name>
        <dbReference type="ChEBI" id="CHEBI:29035"/>
        <label>1</label>
    </ligand>
</feature>
<keyword evidence="2 5" id="KW-0378">Hydrolase</keyword>
<dbReference type="OrthoDB" id="9789727at2"/>
<name>A0A4V2QZL0_ACICA</name>
<feature type="binding site" evidence="7">
    <location>
        <position position="241"/>
    </location>
    <ligand>
        <name>Mn(2+)</name>
        <dbReference type="ChEBI" id="CHEBI:29035"/>
        <label>1</label>
    </ligand>
</feature>
<accession>A0A4V2QZL0</accession>
<evidence type="ECO:0000256" key="4">
    <source>
        <dbReference type="ARBA" id="ARBA00023211"/>
    </source>
</evidence>
<evidence type="ECO:0000256" key="2">
    <source>
        <dbReference type="ARBA" id="ARBA00022801"/>
    </source>
</evidence>
<evidence type="ECO:0000256" key="3">
    <source>
        <dbReference type="ARBA" id="ARBA00022808"/>
    </source>
</evidence>
<dbReference type="SUPFAM" id="SSF52768">
    <property type="entry name" value="Arginase/deacetylase"/>
    <property type="match status" value="1"/>
</dbReference>
<evidence type="ECO:0000313" key="10">
    <source>
        <dbReference type="EMBL" id="TCM61178.1"/>
    </source>
</evidence>
<protein>
    <recommendedName>
        <fullName evidence="5 6">Formimidoylglutamase</fullName>
        <ecNumber evidence="5 6">3.5.3.8</ecNumber>
    </recommendedName>
    <alternativeName>
        <fullName evidence="5">Formiminoglutamase</fullName>
    </alternativeName>
    <alternativeName>
        <fullName evidence="5">Formiminoglutamate hydrolase</fullName>
    </alternativeName>
</protein>
<dbReference type="Proteomes" id="UP000294963">
    <property type="component" value="Unassembled WGS sequence"/>
</dbReference>
<evidence type="ECO:0000256" key="8">
    <source>
        <dbReference type="PROSITE-ProRule" id="PRU00742"/>
    </source>
</evidence>
<feature type="binding site" evidence="5">
    <location>
        <position position="241"/>
    </location>
    <ligand>
        <name>Mn(2+)</name>
        <dbReference type="ChEBI" id="CHEBI:29035"/>
        <label>2</label>
    </ligand>
</feature>
<keyword evidence="4 5" id="KW-0464">Manganese</keyword>
<dbReference type="AlphaFoldDB" id="A0A4V2QZL0"/>
<dbReference type="Pfam" id="PF00491">
    <property type="entry name" value="Arginase"/>
    <property type="match status" value="1"/>
</dbReference>
<dbReference type="PRINTS" id="PR00116">
    <property type="entry name" value="ARGINASE"/>
</dbReference>
<dbReference type="EMBL" id="SLVJ01000029">
    <property type="protein sequence ID" value="TCM61178.1"/>
    <property type="molecule type" value="Genomic_DNA"/>
</dbReference>
<dbReference type="PROSITE" id="PS51409">
    <property type="entry name" value="ARGINASE_2"/>
    <property type="match status" value="1"/>
</dbReference>
<dbReference type="UniPathway" id="UPA00379">
    <property type="reaction ID" value="UER00552"/>
</dbReference>
<feature type="binding site" evidence="5 7">
    <location>
        <position position="152"/>
    </location>
    <ligand>
        <name>Mn(2+)</name>
        <dbReference type="ChEBI" id="CHEBI:29035"/>
        <label>1</label>
    </ligand>
</feature>
<dbReference type="PANTHER" id="PTHR11358">
    <property type="entry name" value="ARGINASE/AGMATINASE"/>
    <property type="match status" value="1"/>
</dbReference>
<feature type="binding site" evidence="5 7">
    <location>
        <position position="119"/>
    </location>
    <ligand>
        <name>Mn(2+)</name>
        <dbReference type="ChEBI" id="CHEBI:29035"/>
        <label>1</label>
    </ligand>
</feature>
<dbReference type="GO" id="GO:0050415">
    <property type="term" value="F:formimidoylglutamase activity"/>
    <property type="evidence" value="ECO:0007669"/>
    <property type="project" value="UniProtKB-UniRule"/>
</dbReference>
<dbReference type="PROSITE" id="PS01053">
    <property type="entry name" value="ARGINASE_1"/>
    <property type="match status" value="1"/>
</dbReference>
<keyword evidence="11" id="KW-1185">Reference proteome</keyword>
<comment type="catalytic activity">
    <reaction evidence="5">
        <text>N-formimidoyl-L-glutamate + H2O = formamide + L-glutamate</text>
        <dbReference type="Rhea" id="RHEA:22492"/>
        <dbReference type="ChEBI" id="CHEBI:15377"/>
        <dbReference type="ChEBI" id="CHEBI:16397"/>
        <dbReference type="ChEBI" id="CHEBI:29985"/>
        <dbReference type="ChEBI" id="CHEBI:58928"/>
        <dbReference type="EC" id="3.5.3.8"/>
    </reaction>
</comment>
<dbReference type="HAMAP" id="MF_00737">
    <property type="entry name" value="Formimidoylglutam"/>
    <property type="match status" value="1"/>
</dbReference>
<comment type="caution">
    <text evidence="10">The sequence shown here is derived from an EMBL/GenBank/DDBJ whole genome shotgun (WGS) entry which is preliminary data.</text>
</comment>
<keyword evidence="3 5" id="KW-0369">Histidine metabolism</keyword>
<evidence type="ECO:0000313" key="11">
    <source>
        <dbReference type="Proteomes" id="UP000294963"/>
    </source>
</evidence>
<dbReference type="GO" id="GO:0019557">
    <property type="term" value="P:L-histidine catabolic process to glutamate and formate"/>
    <property type="evidence" value="ECO:0007669"/>
    <property type="project" value="UniProtKB-UniPathway"/>
</dbReference>
<organism evidence="10 11">
    <name type="scientific">Acinetobacter calcoaceticus</name>
    <dbReference type="NCBI Taxonomy" id="471"/>
    <lineage>
        <taxon>Bacteria</taxon>
        <taxon>Pseudomonadati</taxon>
        <taxon>Pseudomonadota</taxon>
        <taxon>Gammaproteobacteria</taxon>
        <taxon>Moraxellales</taxon>
        <taxon>Moraxellaceae</taxon>
        <taxon>Acinetobacter</taxon>
        <taxon>Acinetobacter calcoaceticus/baumannii complex</taxon>
    </lineage>
</organism>
<comment type="pathway">
    <text evidence="5">Amino-acid degradation; L-histidine degradation into L-glutamate; L-glutamate from N-formimidoyl-L-glutamate (hydrolase route): step 1/1.</text>
</comment>
<feature type="binding site" evidence="5">
    <location>
        <position position="239"/>
    </location>
    <ligand>
        <name>Mn(2+)</name>
        <dbReference type="ChEBI" id="CHEBI:29035"/>
        <label>2</label>
    </ligand>
</feature>
<evidence type="ECO:0000256" key="6">
    <source>
        <dbReference type="NCBIfam" id="TIGR01227"/>
    </source>
</evidence>
<evidence type="ECO:0000256" key="9">
    <source>
        <dbReference type="RuleBase" id="RU003684"/>
    </source>
</evidence>
<dbReference type="InterPro" id="IPR023696">
    <property type="entry name" value="Ureohydrolase_dom_sf"/>
</dbReference>
<evidence type="ECO:0000256" key="1">
    <source>
        <dbReference type="ARBA" id="ARBA00022723"/>
    </source>
</evidence>
<dbReference type="CDD" id="cd09988">
    <property type="entry name" value="Formimidoylglutamase"/>
    <property type="match status" value="1"/>
</dbReference>
<feature type="binding site" evidence="5 7">
    <location>
        <position position="148"/>
    </location>
    <ligand>
        <name>Mn(2+)</name>
        <dbReference type="ChEBI" id="CHEBI:29035"/>
        <label>1</label>
    </ligand>
</feature>
<dbReference type="GO" id="GO:0030145">
    <property type="term" value="F:manganese ion binding"/>
    <property type="evidence" value="ECO:0007669"/>
    <property type="project" value="UniProtKB-UniRule"/>
</dbReference>
<comment type="cofactor">
    <cofactor evidence="5 7">
        <name>Mn(2+)</name>
        <dbReference type="ChEBI" id="CHEBI:29035"/>
    </cofactor>
    <text evidence="5 7">Binds 2 manganese ions per subunit.</text>
</comment>
<dbReference type="InterPro" id="IPR005923">
    <property type="entry name" value="HutG"/>
</dbReference>
<reference evidence="10 11" key="1">
    <citation type="submission" date="2019-03" db="EMBL/GenBank/DDBJ databases">
        <title>Genomic analyses of the natural microbiome of Caenorhabditis elegans.</title>
        <authorList>
            <person name="Samuel B."/>
        </authorList>
    </citation>
    <scope>NUCLEOTIDE SEQUENCE [LARGE SCALE GENOMIC DNA]</scope>
    <source>
        <strain evidence="10 11">JUb89</strain>
    </source>
</reference>
<gene>
    <name evidence="5" type="primary">hutG</name>
    <name evidence="10" type="ORF">EC844_12931</name>
</gene>
<dbReference type="PANTHER" id="PTHR11358:SF35">
    <property type="entry name" value="FORMIMIDOYLGLUTAMASE"/>
    <property type="match status" value="1"/>
</dbReference>
<proteinExistence type="inferred from homology"/>
<dbReference type="PIRSF" id="PIRSF036979">
    <property type="entry name" value="Arginase"/>
    <property type="match status" value="1"/>
</dbReference>
<dbReference type="InterPro" id="IPR006035">
    <property type="entry name" value="Ureohydrolase"/>
</dbReference>
<comment type="similarity">
    <text evidence="5 8 9">Belongs to the arginase family.</text>
</comment>
<sequence>MQDNFQWTGRDDGQDPSYLRFHQLMNQAKQHNEAGYALIGFCSDEGVKRNHGRIGAAKAPDLIRKQLANLPVHHYVAVQDMGNVYCADSELEQAQARLADQVAHSLAQGHRPIVLGGGHEVAFGSFSGIFQYMQQQHPQQRIGIINFDAHFDLRQHDVATSGTPFLQAANLSQAHGKDFHYMCLGVARHANTRHLFETADQLNCHYVFDYEIHAASLNKVTQHLDQFIAQVDVLYVTVDLDVFSASIAPGVSAPAVRGIDVACFDTLFQHIKHTDKIRVLDIAECNPIYDIDQHTAKLAAYIAYNYMF</sequence>
<keyword evidence="1 5" id="KW-0479">Metal-binding</keyword>
<comment type="function">
    <text evidence="5">Catalyzes the conversion of N-formimidoyl-L-glutamate to L-glutamate and formamide.</text>
</comment>
<feature type="binding site" evidence="5">
    <location>
        <position position="148"/>
    </location>
    <ligand>
        <name>Mn(2+)</name>
        <dbReference type="ChEBI" id="CHEBI:29035"/>
        <label>2</label>
    </ligand>
</feature>
<dbReference type="NCBIfam" id="TIGR01227">
    <property type="entry name" value="hutG"/>
    <property type="match status" value="1"/>
</dbReference>
<dbReference type="GO" id="GO:0033389">
    <property type="term" value="P:putrescine biosynthetic process from arginine, via agmatine"/>
    <property type="evidence" value="ECO:0007669"/>
    <property type="project" value="TreeGrafter"/>
</dbReference>
<evidence type="ECO:0000256" key="7">
    <source>
        <dbReference type="PIRSR" id="PIRSR036979-1"/>
    </source>
</evidence>
<dbReference type="GO" id="GO:0019556">
    <property type="term" value="P:L-histidine catabolic process to glutamate and formamide"/>
    <property type="evidence" value="ECO:0007669"/>
    <property type="project" value="UniProtKB-UniRule"/>
</dbReference>
<feature type="binding site" evidence="7">
    <location>
        <position position="150"/>
    </location>
    <ligand>
        <name>Mn(2+)</name>
        <dbReference type="ChEBI" id="CHEBI:29035"/>
        <label>1</label>
    </ligand>
</feature>
<dbReference type="GO" id="GO:0008783">
    <property type="term" value="F:agmatinase activity"/>
    <property type="evidence" value="ECO:0007669"/>
    <property type="project" value="TreeGrafter"/>
</dbReference>